<dbReference type="PANTHER" id="PTHR15704:SF7">
    <property type="entry name" value="SUPERKILLER COMPLEX PROTEIN 3"/>
    <property type="match status" value="1"/>
</dbReference>
<evidence type="ECO:0000256" key="1">
    <source>
        <dbReference type="ARBA" id="ARBA00022737"/>
    </source>
</evidence>
<protein>
    <submittedName>
        <fullName evidence="5">Uncharacterized protein</fullName>
    </submittedName>
</protein>
<dbReference type="InterPro" id="IPR011990">
    <property type="entry name" value="TPR-like_helical_dom_sf"/>
</dbReference>
<reference evidence="5 6" key="1">
    <citation type="journal article" date="2024" name="Nat. Commun.">
        <title>Phylogenomics reveals the evolutionary origins of lichenization in chlorophyte algae.</title>
        <authorList>
            <person name="Puginier C."/>
            <person name="Libourel C."/>
            <person name="Otte J."/>
            <person name="Skaloud P."/>
            <person name="Haon M."/>
            <person name="Grisel S."/>
            <person name="Petersen M."/>
            <person name="Berrin J.G."/>
            <person name="Delaux P.M."/>
            <person name="Dal Grande F."/>
            <person name="Keller J."/>
        </authorList>
    </citation>
    <scope>NUCLEOTIDE SEQUENCE [LARGE SCALE GENOMIC DNA]</scope>
    <source>
        <strain evidence="5 6">SAG 2145</strain>
    </source>
</reference>
<dbReference type="Proteomes" id="UP001438707">
    <property type="component" value="Unassembled WGS sequence"/>
</dbReference>
<dbReference type="EMBL" id="JALJOS010000005">
    <property type="protein sequence ID" value="KAK9839156.1"/>
    <property type="molecule type" value="Genomic_DNA"/>
</dbReference>
<dbReference type="GO" id="GO:0006401">
    <property type="term" value="P:RNA catabolic process"/>
    <property type="evidence" value="ECO:0007669"/>
    <property type="project" value="InterPro"/>
</dbReference>
<sequence>MPAFKRDLSNVQELLTKGRFDEARTECSKALKEGWGSKYDAYVYAGKAAYYTGNYKKAQEEYRAAIALDGDLLAAWEGVAECQLAAREGDAAVETFEHLLDLAEKAGNELKQREHLWRGAEAYRRIGDLHTAQERLRSLLAMELTEEQHLEALCFLADIQLKDESARQEQLVAAEMAAQGKSGGKMLRSRSSVRLSVDASRADTLETEEGGLGSTLKSIAESTNPSPSYARYHEAHLQRLLSRLGAYPPRSVTRNERRNEALAECVRQVTTGQGGCCTPFPFTAAIWLLEEQEELRGGIQPSSRASTGNLMMSSGPNASQRQLQMHTQLKWYRGDSIAQINPAKIREMLSGMGKEADEKPPAPRVVSMEAFGKKLAHQFPWDPAAMVSIGLAMRRRFLSDPLAPSTRSRRQQIMRSLQLAVERGADSAAGWKALADLQYHNRQWQAAHDTAVHGLEWSVARRRAGHETLTSFALALRLCVARCLRRLNRLDDALHHFETLAGWTSEGDVSFGGLSGAPPLSVRNQAMRGIAKVAMARGDRDGARKQYERILGKSLIGRGAPAEHWAHSEYAWLLFENGELAAAKDHLEKALQVTATKGCAVTDSEIAEHHYKLGRVMWIMGGNLRSSPKYARRHFEAASMEENDWQAEACAWLGHWWWEVRQDSDRAMNCFSRALELNPDDTVTSEAMNRLRKAANITEEDREKGALPMDMRALGSLQQAQATLCDMDRQLS</sequence>
<feature type="compositionally biased region" description="Polar residues" evidence="4">
    <location>
        <begin position="215"/>
        <end position="227"/>
    </location>
</feature>
<gene>
    <name evidence="5" type="ORF">WJX74_010642</name>
</gene>
<keyword evidence="6" id="KW-1185">Reference proteome</keyword>
<comment type="caution">
    <text evidence="5">The sequence shown here is derived from an EMBL/GenBank/DDBJ whole genome shotgun (WGS) entry which is preliminary data.</text>
</comment>
<keyword evidence="1" id="KW-0677">Repeat</keyword>
<accession>A0AAW1S1E1</accession>
<dbReference type="Pfam" id="PF13432">
    <property type="entry name" value="TPR_16"/>
    <property type="match status" value="2"/>
</dbReference>
<dbReference type="SUPFAM" id="SSF48452">
    <property type="entry name" value="TPR-like"/>
    <property type="match status" value="2"/>
</dbReference>
<evidence type="ECO:0000256" key="4">
    <source>
        <dbReference type="SAM" id="MobiDB-lite"/>
    </source>
</evidence>
<dbReference type="InterPro" id="IPR039226">
    <property type="entry name" value="Ski3/TTC37"/>
</dbReference>
<dbReference type="SMART" id="SM00028">
    <property type="entry name" value="TPR"/>
    <property type="match status" value="4"/>
</dbReference>
<organism evidence="5 6">
    <name type="scientific">Apatococcus lobatus</name>
    <dbReference type="NCBI Taxonomy" id="904363"/>
    <lineage>
        <taxon>Eukaryota</taxon>
        <taxon>Viridiplantae</taxon>
        <taxon>Chlorophyta</taxon>
        <taxon>core chlorophytes</taxon>
        <taxon>Trebouxiophyceae</taxon>
        <taxon>Chlorellales</taxon>
        <taxon>Chlorellaceae</taxon>
        <taxon>Apatococcus</taxon>
    </lineage>
</organism>
<feature type="region of interest" description="Disordered" evidence="4">
    <location>
        <begin position="198"/>
        <end position="228"/>
    </location>
</feature>
<keyword evidence="2 3" id="KW-0802">TPR repeat</keyword>
<dbReference type="InterPro" id="IPR019734">
    <property type="entry name" value="TPR_rpt"/>
</dbReference>
<dbReference type="AlphaFoldDB" id="A0AAW1S1E1"/>
<dbReference type="GO" id="GO:0055087">
    <property type="term" value="C:Ski complex"/>
    <property type="evidence" value="ECO:0007669"/>
    <property type="project" value="InterPro"/>
</dbReference>
<dbReference type="PANTHER" id="PTHR15704">
    <property type="entry name" value="SUPERKILLER 3 PROTEIN-RELATED"/>
    <property type="match status" value="1"/>
</dbReference>
<evidence type="ECO:0000313" key="5">
    <source>
        <dbReference type="EMBL" id="KAK9839156.1"/>
    </source>
</evidence>
<evidence type="ECO:0000256" key="3">
    <source>
        <dbReference type="PROSITE-ProRule" id="PRU00339"/>
    </source>
</evidence>
<dbReference type="PROSITE" id="PS50005">
    <property type="entry name" value="TPR"/>
    <property type="match status" value="1"/>
</dbReference>
<feature type="repeat" description="TPR" evidence="3">
    <location>
        <begin position="39"/>
        <end position="72"/>
    </location>
</feature>
<dbReference type="Gene3D" id="1.25.40.10">
    <property type="entry name" value="Tetratricopeptide repeat domain"/>
    <property type="match status" value="2"/>
</dbReference>
<evidence type="ECO:0000313" key="6">
    <source>
        <dbReference type="Proteomes" id="UP001438707"/>
    </source>
</evidence>
<proteinExistence type="predicted"/>
<evidence type="ECO:0000256" key="2">
    <source>
        <dbReference type="ARBA" id="ARBA00022803"/>
    </source>
</evidence>
<name>A0AAW1S1E1_9CHLO</name>